<keyword evidence="1" id="KW-0378">Hydrolase</keyword>
<comment type="caution">
    <text evidence="1">The sequence shown here is derived from an EMBL/GenBank/DDBJ whole genome shotgun (WGS) entry which is preliminary data.</text>
</comment>
<keyword evidence="1" id="KW-0540">Nuclease</keyword>
<dbReference type="SUPFAM" id="SSF54060">
    <property type="entry name" value="His-Me finger endonucleases"/>
    <property type="match status" value="1"/>
</dbReference>
<dbReference type="Gene3D" id="3.40.1800.10">
    <property type="entry name" value="His-Me finger endonucleases"/>
    <property type="match status" value="1"/>
</dbReference>
<keyword evidence="2" id="KW-1185">Reference proteome</keyword>
<name>A0ABT6ZTT9_9ACTN</name>
<proteinExistence type="predicted"/>
<gene>
    <name evidence="1" type="ORF">NMN56_009705</name>
</gene>
<evidence type="ECO:0000313" key="1">
    <source>
        <dbReference type="EMBL" id="MDJ1132219.1"/>
    </source>
</evidence>
<protein>
    <submittedName>
        <fullName evidence="1">Endonuclease VII domain-containing protein</fullName>
    </submittedName>
</protein>
<accession>A0ABT6ZTT9</accession>
<dbReference type="InterPro" id="IPR004211">
    <property type="entry name" value="Endonuclease_7"/>
</dbReference>
<reference evidence="1 2" key="1">
    <citation type="submission" date="2023-05" db="EMBL/GenBank/DDBJ databases">
        <title>Streptantibioticus silvisoli sp. nov., acidotolerant actinomycetes 1 from pine litter.</title>
        <authorList>
            <person name="Swiecimska M."/>
            <person name="Golinska P."/>
            <person name="Sangal V."/>
            <person name="Wachnowicz B."/>
            <person name="Goodfellow M."/>
        </authorList>
    </citation>
    <scope>NUCLEOTIDE SEQUENCE [LARGE SCALE GENOMIC DNA]</scope>
    <source>
        <strain evidence="1 2">DSM 42109</strain>
    </source>
</reference>
<dbReference type="Proteomes" id="UP001214441">
    <property type="component" value="Unassembled WGS sequence"/>
</dbReference>
<dbReference type="GO" id="GO:0004519">
    <property type="term" value="F:endonuclease activity"/>
    <property type="evidence" value="ECO:0007669"/>
    <property type="project" value="UniProtKB-KW"/>
</dbReference>
<dbReference type="InterPro" id="IPR038563">
    <property type="entry name" value="Endonuclease_7_sf"/>
</dbReference>
<dbReference type="Pfam" id="PF02945">
    <property type="entry name" value="Endonuclease_7"/>
    <property type="match status" value="1"/>
</dbReference>
<evidence type="ECO:0000313" key="2">
    <source>
        <dbReference type="Proteomes" id="UP001214441"/>
    </source>
</evidence>
<dbReference type="InterPro" id="IPR044925">
    <property type="entry name" value="His-Me_finger_sf"/>
</dbReference>
<organism evidence="1 2">
    <name type="scientific">Streptomyces iconiensis</name>
    <dbReference type="NCBI Taxonomy" id="1384038"/>
    <lineage>
        <taxon>Bacteria</taxon>
        <taxon>Bacillati</taxon>
        <taxon>Actinomycetota</taxon>
        <taxon>Actinomycetes</taxon>
        <taxon>Kitasatosporales</taxon>
        <taxon>Streptomycetaceae</taxon>
        <taxon>Streptomyces</taxon>
    </lineage>
</organism>
<keyword evidence="1" id="KW-0255">Endonuclease</keyword>
<dbReference type="EMBL" id="JANCPR020000008">
    <property type="protein sequence ID" value="MDJ1132219.1"/>
    <property type="molecule type" value="Genomic_DNA"/>
</dbReference>
<sequence>MSGARNAKYCAKCESTLPMTSFAADKNRSDGRQSRCRKCVAEYSAAHYRRRRAALGKKVREKVTVPAGHKLCRICDKIKPHSEWHRNATATDGLSTRCKACRAEQGRARHLKRQYGMTIEERQALVDGQFGICPICLKPEPQHVDHDHVTGRVRGVLCFSCNAALGQLKDRPDVMRRAIAYVEGNVWKPTPVAPGVYLLPS</sequence>